<evidence type="ECO:0000256" key="8">
    <source>
        <dbReference type="ARBA" id="ARBA00022850"/>
    </source>
</evidence>
<gene>
    <name evidence="14" type="primary">apoa1a</name>
</gene>
<keyword evidence="12" id="KW-0753">Steroid metabolism</keyword>
<evidence type="ECO:0000256" key="9">
    <source>
        <dbReference type="ARBA" id="ARBA00023055"/>
    </source>
</evidence>
<keyword evidence="5" id="KW-0153">Cholesterol metabolism</keyword>
<keyword evidence="10" id="KW-0443">Lipid metabolism</keyword>
<dbReference type="GO" id="GO:0034362">
    <property type="term" value="C:low-density lipoprotein particle"/>
    <property type="evidence" value="ECO:0007669"/>
    <property type="project" value="TreeGrafter"/>
</dbReference>
<dbReference type="PANTHER" id="PTHR18976">
    <property type="entry name" value="APOLIPOPROTEIN"/>
    <property type="match status" value="1"/>
</dbReference>
<dbReference type="GO" id="GO:0060228">
    <property type="term" value="F:phosphatidylcholine-sterol O-acyltransferase activator activity"/>
    <property type="evidence" value="ECO:0007669"/>
    <property type="project" value="TreeGrafter"/>
</dbReference>
<dbReference type="GO" id="GO:0005543">
    <property type="term" value="F:phospholipid binding"/>
    <property type="evidence" value="ECO:0007669"/>
    <property type="project" value="TreeGrafter"/>
</dbReference>
<sequence length="280" mass="31040">QARPSAERYKNSACAEVTSIMKFVALVLLLAVGSQAASLQADAPSSLAHARAVADVYINQAKESAIKALDHLDDTTFQEHKAALTQHLNNMHEHLKALQARVSPVTDSVVGTLADATGDLRAAIASDIEALKTELEPKRAKLREVLQRHMEDYRTQLEPIIKEYSDKHNAEMDALRVKLEPIVAELRNKIDTNVEETKAALVPIVESVRTKVGERVENLRQLAAPYVEEYKEQLTKAYSQAQSGGDQIQALREKISPHFEEIKEKLAAISAVIMESFNKQ</sequence>
<evidence type="ECO:0000256" key="3">
    <source>
        <dbReference type="ARBA" id="ARBA00022448"/>
    </source>
</evidence>
<evidence type="ECO:0000256" key="11">
    <source>
        <dbReference type="ARBA" id="ARBA00023166"/>
    </source>
</evidence>
<dbReference type="Gene3D" id="1.20.120.20">
    <property type="entry name" value="Apolipoprotein"/>
    <property type="match status" value="2"/>
</dbReference>
<evidence type="ECO:0000256" key="12">
    <source>
        <dbReference type="ARBA" id="ARBA00023221"/>
    </source>
</evidence>
<organism evidence="14 15">
    <name type="scientific">Nothobranchius furzeri</name>
    <name type="common">Turquoise killifish</name>
    <dbReference type="NCBI Taxonomy" id="105023"/>
    <lineage>
        <taxon>Eukaryota</taxon>
        <taxon>Metazoa</taxon>
        <taxon>Chordata</taxon>
        <taxon>Craniata</taxon>
        <taxon>Vertebrata</taxon>
        <taxon>Euteleostomi</taxon>
        <taxon>Actinopterygii</taxon>
        <taxon>Neopterygii</taxon>
        <taxon>Teleostei</taxon>
        <taxon>Neoteleostei</taxon>
        <taxon>Acanthomorphata</taxon>
        <taxon>Ovalentaria</taxon>
        <taxon>Atherinomorphae</taxon>
        <taxon>Cyprinodontiformes</taxon>
        <taxon>Nothobranchiidae</taxon>
        <taxon>Nothobranchius</taxon>
    </lineage>
</organism>
<dbReference type="GO" id="GO:0042157">
    <property type="term" value="P:lipoprotein metabolic process"/>
    <property type="evidence" value="ECO:0007669"/>
    <property type="project" value="InterPro"/>
</dbReference>
<dbReference type="Pfam" id="PF01442">
    <property type="entry name" value="Apolipoprotein"/>
    <property type="match status" value="1"/>
</dbReference>
<accession>A0A8C6PBI9</accession>
<dbReference type="Ensembl" id="ENSNFUT00015043228.1">
    <property type="protein sequence ID" value="ENSNFUP00015041405.1"/>
    <property type="gene ID" value="ENSNFUG00015019830.1"/>
</dbReference>
<dbReference type="GeneTree" id="ENSGT00950000182929"/>
<dbReference type="InterPro" id="IPR000074">
    <property type="entry name" value="ApoA_E"/>
</dbReference>
<keyword evidence="8" id="KW-0345">HDL</keyword>
<dbReference type="GO" id="GO:0055090">
    <property type="term" value="P:acylglycerol homeostasis"/>
    <property type="evidence" value="ECO:0007669"/>
    <property type="project" value="TreeGrafter"/>
</dbReference>
<dbReference type="GO" id="GO:0033700">
    <property type="term" value="P:phospholipid efflux"/>
    <property type="evidence" value="ECO:0007669"/>
    <property type="project" value="TreeGrafter"/>
</dbReference>
<evidence type="ECO:0000313" key="15">
    <source>
        <dbReference type="Proteomes" id="UP000694548"/>
    </source>
</evidence>
<dbReference type="GO" id="GO:0034361">
    <property type="term" value="C:very-low-density lipoprotein particle"/>
    <property type="evidence" value="ECO:0007669"/>
    <property type="project" value="TreeGrafter"/>
</dbReference>
<dbReference type="GO" id="GO:0042627">
    <property type="term" value="C:chylomicron"/>
    <property type="evidence" value="ECO:0007669"/>
    <property type="project" value="TreeGrafter"/>
</dbReference>
<evidence type="ECO:0000256" key="6">
    <source>
        <dbReference type="ARBA" id="ARBA00022729"/>
    </source>
</evidence>
<evidence type="ECO:0000256" key="1">
    <source>
        <dbReference type="ARBA" id="ARBA00004613"/>
    </source>
</evidence>
<reference evidence="14" key="2">
    <citation type="submission" date="2025-09" db="UniProtKB">
        <authorList>
            <consortium name="Ensembl"/>
        </authorList>
    </citation>
    <scope>IDENTIFICATION</scope>
</reference>
<dbReference type="Proteomes" id="UP000694548">
    <property type="component" value="Unassembled WGS sequence"/>
</dbReference>
<keyword evidence="9" id="KW-0445">Lipid transport</keyword>
<keyword evidence="6" id="KW-0732">Signal</keyword>
<dbReference type="InterPro" id="IPR050163">
    <property type="entry name" value="Apolipoprotein_A1/A4/E"/>
</dbReference>
<protein>
    <submittedName>
        <fullName evidence="14">Apolipoprotein A-Ib</fullName>
    </submittedName>
</protein>
<reference evidence="14" key="1">
    <citation type="submission" date="2025-08" db="UniProtKB">
        <authorList>
            <consortium name="Ensembl"/>
        </authorList>
    </citation>
    <scope>IDENTIFICATION</scope>
</reference>
<keyword evidence="4" id="KW-0964">Secreted</keyword>
<dbReference type="GO" id="GO:0120020">
    <property type="term" value="F:cholesterol transfer activity"/>
    <property type="evidence" value="ECO:0007669"/>
    <property type="project" value="TreeGrafter"/>
</dbReference>
<comment type="subcellular location">
    <subcellularLocation>
        <location evidence="1">Secreted</location>
    </subcellularLocation>
</comment>
<evidence type="ECO:0000256" key="7">
    <source>
        <dbReference type="ARBA" id="ARBA00022737"/>
    </source>
</evidence>
<dbReference type="GO" id="GO:0033344">
    <property type="term" value="P:cholesterol efflux"/>
    <property type="evidence" value="ECO:0007669"/>
    <property type="project" value="TreeGrafter"/>
</dbReference>
<dbReference type="SUPFAM" id="SSF58113">
    <property type="entry name" value="Apolipoprotein A-I"/>
    <property type="match status" value="1"/>
</dbReference>
<comment type="similarity">
    <text evidence="2">Belongs to the apolipoprotein A1/A4/E family.</text>
</comment>
<dbReference type="PANTHER" id="PTHR18976:SF11">
    <property type="entry name" value="APOLIPOPROTEIN A-I"/>
    <property type="match status" value="1"/>
</dbReference>
<keyword evidence="7" id="KW-0677">Repeat</keyword>
<keyword evidence="3" id="KW-0813">Transport</keyword>
<evidence type="ECO:0000256" key="10">
    <source>
        <dbReference type="ARBA" id="ARBA00023098"/>
    </source>
</evidence>
<dbReference type="GO" id="GO:0008203">
    <property type="term" value="P:cholesterol metabolic process"/>
    <property type="evidence" value="ECO:0007669"/>
    <property type="project" value="UniProtKB-KW"/>
</dbReference>
<evidence type="ECO:0000256" key="13">
    <source>
        <dbReference type="ARBA" id="ARBA00037506"/>
    </source>
</evidence>
<evidence type="ECO:0000256" key="2">
    <source>
        <dbReference type="ARBA" id="ARBA00008788"/>
    </source>
</evidence>
<evidence type="ECO:0000256" key="5">
    <source>
        <dbReference type="ARBA" id="ARBA00022548"/>
    </source>
</evidence>
<comment type="function">
    <text evidence="13">Participates in the reverse transport of cholesterol from tissues to the liver for excretion by promoting cholesterol efflux from tissues and by acting as a cofactor for the lecithin cholesterol acyltransferase (LCAT).</text>
</comment>
<keyword evidence="11" id="KW-1207">Sterol metabolism</keyword>
<evidence type="ECO:0000256" key="4">
    <source>
        <dbReference type="ARBA" id="ARBA00022525"/>
    </source>
</evidence>
<proteinExistence type="inferred from homology"/>
<dbReference type="GO" id="GO:0034364">
    <property type="term" value="C:high-density lipoprotein particle"/>
    <property type="evidence" value="ECO:0007669"/>
    <property type="project" value="UniProtKB-KW"/>
</dbReference>
<dbReference type="AlphaFoldDB" id="A0A8C6PBI9"/>
<evidence type="ECO:0000313" key="14">
    <source>
        <dbReference type="Ensembl" id="ENSNFUP00015041405.1"/>
    </source>
</evidence>
<name>A0A8C6PBI9_NOTFU</name>
<keyword evidence="15" id="KW-1185">Reference proteome</keyword>
<dbReference type="GO" id="GO:1903561">
    <property type="term" value="C:extracellular vesicle"/>
    <property type="evidence" value="ECO:0007669"/>
    <property type="project" value="TreeGrafter"/>
</dbReference>